<gene>
    <name evidence="1" type="ORF">KMW28_06915</name>
</gene>
<dbReference type="EMBL" id="CP076132">
    <property type="protein sequence ID" value="QWG03308.1"/>
    <property type="molecule type" value="Genomic_DNA"/>
</dbReference>
<evidence type="ECO:0000313" key="1">
    <source>
        <dbReference type="EMBL" id="QWG03308.1"/>
    </source>
</evidence>
<keyword evidence="2" id="KW-1185">Reference proteome</keyword>
<dbReference type="AlphaFoldDB" id="A0AAX1NCB9"/>
<name>A0AAX1NCB9_9BACT</name>
<organism evidence="1 2">
    <name type="scientific">Flammeovirga yaeyamensis</name>
    <dbReference type="NCBI Taxonomy" id="367791"/>
    <lineage>
        <taxon>Bacteria</taxon>
        <taxon>Pseudomonadati</taxon>
        <taxon>Bacteroidota</taxon>
        <taxon>Cytophagia</taxon>
        <taxon>Cytophagales</taxon>
        <taxon>Flammeovirgaceae</taxon>
        <taxon>Flammeovirga</taxon>
    </lineage>
</organism>
<sequence length="617" mass="71582">MPIVIGDSVMRFKKDTIIFVEKDLVNFDSTAVIRSDKFYDNLQKTLEKRRITKEISNFFLVNRNNNNTDDVNENTISEGMCFENKIIRSINYIRLNPFGGDVKDPYPERTSGLGQYANGVHNKTKEYVIRKHLLFKEGDVITDFDLSETERILRALPFIKDAEVYACEMPNSEIDIYVVTKDQWTIGASVDTYNFGDYGGGIYNSNFLGMGQYVYLGGILQPESDIPLGFDLQYRYNNISGTFIDVIGNFTDSENESIYGLATYKDFVTSATKWGGEMGYLYVRQAFGYSTSDSAFIPGVEDGQRFWKPHKYEVITTWAGRSFQIDKDKNRNITVLAGSEQTLFSRRPEEISADTLYRYQDKIQYTAGLTFTQRNYRKLSYLQGFGRNEDVPHGWLFNSTIGYEQNEFLGDRPYIGFQLDYGRFTPWGFFRANYEYGQFFETKYQQKIQHFGLHYFSNLLAVRRNFVRFFLDVNMTSGSDLVPGQFLYFISDDFFSSYNIDTNTKRGSRRAQLKQEAVWFTPWYFYGFKFAFYQNIELGVLLGEKENSISKDELFTGFGGGIRTRNENLVFNTISLDIKLYPNSPEGRTPYQITFSTEIQLPIIDFKPTKPRMVPFE</sequence>
<dbReference type="Gene3D" id="3.10.20.310">
    <property type="entry name" value="membrane protein fhac"/>
    <property type="match status" value="1"/>
</dbReference>
<dbReference type="KEGG" id="fya:KMW28_06915"/>
<dbReference type="RefSeq" id="WP_169664026.1">
    <property type="nucleotide sequence ID" value="NZ_CP076132.1"/>
</dbReference>
<accession>A0AAX1NCB9</accession>
<reference evidence="1 2" key="1">
    <citation type="submission" date="2021-05" db="EMBL/GenBank/DDBJ databases">
        <title>Comparative genomic studies on the polysaccharide-degrading batcterial strains of the Flammeovirga genus.</title>
        <authorList>
            <person name="Zewei F."/>
            <person name="Zheng Z."/>
            <person name="Yu L."/>
            <person name="Ruyue G."/>
            <person name="Yanhong M."/>
            <person name="Yuanyuan C."/>
            <person name="Jingyan G."/>
            <person name="Wenjun H."/>
        </authorList>
    </citation>
    <scope>NUCLEOTIDE SEQUENCE [LARGE SCALE GENOMIC DNA]</scope>
    <source>
        <strain evidence="1 2">NBRC:100898</strain>
    </source>
</reference>
<evidence type="ECO:0008006" key="3">
    <source>
        <dbReference type="Google" id="ProtNLM"/>
    </source>
</evidence>
<protein>
    <recommendedName>
        <fullName evidence="3">Outer membrane protein</fullName>
    </recommendedName>
</protein>
<proteinExistence type="predicted"/>
<evidence type="ECO:0000313" key="2">
    <source>
        <dbReference type="Proteomes" id="UP000678679"/>
    </source>
</evidence>
<dbReference type="Proteomes" id="UP000678679">
    <property type="component" value="Chromosome 1"/>
</dbReference>